<sequence length="193" mass="20828">MKVKFGIALICVLLGLVVAGFQAFQGHWLSAISALILGPTVGLIFLLGIDESQNSLLIQSLAGLAGVLGLFAVFFEHRAFDIRRTEAHASALTAFVQMEFSCPVMDASIRNIQQKGIRACALQDNHDQIGAITELQKARALGPVTSLVDSAYSVSKPSNADFCAEEFRAAQLRCPRAFLSMTNSSRELLLKSD</sequence>
<reference evidence="2 3" key="1">
    <citation type="submission" date="2024-09" db="EMBL/GenBank/DDBJ databases">
        <authorList>
            <person name="Sun Q."/>
            <person name="Mori K."/>
        </authorList>
    </citation>
    <scope>NUCLEOTIDE SEQUENCE [LARGE SCALE GENOMIC DNA]</scope>
    <source>
        <strain evidence="2 3">CCM 8677</strain>
    </source>
</reference>
<comment type="caution">
    <text evidence="2">The sequence shown here is derived from an EMBL/GenBank/DDBJ whole genome shotgun (WGS) entry which is preliminary data.</text>
</comment>
<accession>A0ABV6IEI3</accession>
<evidence type="ECO:0000313" key="2">
    <source>
        <dbReference type="EMBL" id="MFC0350082.1"/>
    </source>
</evidence>
<dbReference type="Proteomes" id="UP001589844">
    <property type="component" value="Unassembled WGS sequence"/>
</dbReference>
<proteinExistence type="predicted"/>
<feature type="transmembrane region" description="Helical" evidence="1">
    <location>
        <begin position="30"/>
        <end position="49"/>
    </location>
</feature>
<protein>
    <submittedName>
        <fullName evidence="2">Uncharacterized protein</fullName>
    </submittedName>
</protein>
<keyword evidence="3" id="KW-1185">Reference proteome</keyword>
<name>A0ABV6IEI3_9BURK</name>
<dbReference type="EMBL" id="JBHLXJ010000009">
    <property type="protein sequence ID" value="MFC0350082.1"/>
    <property type="molecule type" value="Genomic_DNA"/>
</dbReference>
<evidence type="ECO:0000256" key="1">
    <source>
        <dbReference type="SAM" id="Phobius"/>
    </source>
</evidence>
<keyword evidence="1" id="KW-1133">Transmembrane helix</keyword>
<dbReference type="RefSeq" id="WP_390211980.1">
    <property type="nucleotide sequence ID" value="NZ_JBHLXJ010000009.1"/>
</dbReference>
<keyword evidence="1" id="KW-0812">Transmembrane</keyword>
<evidence type="ECO:0000313" key="3">
    <source>
        <dbReference type="Proteomes" id="UP001589844"/>
    </source>
</evidence>
<gene>
    <name evidence="2" type="ORF">ACFFJH_09715</name>
</gene>
<organism evidence="2 3">
    <name type="scientific">Undibacterium danionis</name>
    <dbReference type="NCBI Taxonomy" id="1812100"/>
    <lineage>
        <taxon>Bacteria</taxon>
        <taxon>Pseudomonadati</taxon>
        <taxon>Pseudomonadota</taxon>
        <taxon>Betaproteobacteria</taxon>
        <taxon>Burkholderiales</taxon>
        <taxon>Oxalobacteraceae</taxon>
        <taxon>Undibacterium</taxon>
    </lineage>
</organism>
<keyword evidence="1" id="KW-0472">Membrane</keyword>
<feature type="transmembrane region" description="Helical" evidence="1">
    <location>
        <begin position="56"/>
        <end position="75"/>
    </location>
</feature>